<accession>A0AAN7RDE0</accession>
<name>A0AAN7RDE0_TRANT</name>
<evidence type="ECO:0000313" key="2">
    <source>
        <dbReference type="Proteomes" id="UP001346149"/>
    </source>
</evidence>
<keyword evidence="2" id="KW-1185">Reference proteome</keyword>
<comment type="caution">
    <text evidence="1">The sequence shown here is derived from an EMBL/GenBank/DDBJ whole genome shotgun (WGS) entry which is preliminary data.</text>
</comment>
<dbReference type="AlphaFoldDB" id="A0AAN7RDE0"/>
<proteinExistence type="predicted"/>
<dbReference type="EMBL" id="JAXQNO010000005">
    <property type="protein sequence ID" value="KAK4797690.1"/>
    <property type="molecule type" value="Genomic_DNA"/>
</dbReference>
<protein>
    <submittedName>
        <fullName evidence="1">Uncharacterized protein</fullName>
    </submittedName>
</protein>
<reference evidence="1 2" key="1">
    <citation type="journal article" date="2023" name="Hortic Res">
        <title>Pangenome of water caltrop reveals structural variations and asymmetric subgenome divergence after allopolyploidization.</title>
        <authorList>
            <person name="Zhang X."/>
            <person name="Chen Y."/>
            <person name="Wang L."/>
            <person name="Yuan Y."/>
            <person name="Fang M."/>
            <person name="Shi L."/>
            <person name="Lu R."/>
            <person name="Comes H.P."/>
            <person name="Ma Y."/>
            <person name="Chen Y."/>
            <person name="Huang G."/>
            <person name="Zhou Y."/>
            <person name="Zheng Z."/>
            <person name="Qiu Y."/>
        </authorList>
    </citation>
    <scope>NUCLEOTIDE SEQUENCE [LARGE SCALE GENOMIC DNA]</scope>
    <source>
        <strain evidence="1">F231</strain>
    </source>
</reference>
<organism evidence="1 2">
    <name type="scientific">Trapa natans</name>
    <name type="common">Water chestnut</name>
    <dbReference type="NCBI Taxonomy" id="22666"/>
    <lineage>
        <taxon>Eukaryota</taxon>
        <taxon>Viridiplantae</taxon>
        <taxon>Streptophyta</taxon>
        <taxon>Embryophyta</taxon>
        <taxon>Tracheophyta</taxon>
        <taxon>Spermatophyta</taxon>
        <taxon>Magnoliopsida</taxon>
        <taxon>eudicotyledons</taxon>
        <taxon>Gunneridae</taxon>
        <taxon>Pentapetalae</taxon>
        <taxon>rosids</taxon>
        <taxon>malvids</taxon>
        <taxon>Myrtales</taxon>
        <taxon>Lythraceae</taxon>
        <taxon>Trapa</taxon>
    </lineage>
</organism>
<sequence length="60" mass="7022">MGIIAAAGRSRRGRKRKRMMARKSQLNEKFIEQFCEDAFTSAAAQDPKRFLKYSHLCKWT</sequence>
<gene>
    <name evidence="1" type="ORF">SAY86_030016</name>
</gene>
<dbReference type="Proteomes" id="UP001346149">
    <property type="component" value="Unassembled WGS sequence"/>
</dbReference>
<evidence type="ECO:0000313" key="1">
    <source>
        <dbReference type="EMBL" id="KAK4797690.1"/>
    </source>
</evidence>